<dbReference type="OrthoDB" id="1442548at2"/>
<accession>A0A2K8Z0X1</accession>
<keyword evidence="2" id="KW-1185">Reference proteome</keyword>
<dbReference type="Proteomes" id="UP000232883">
    <property type="component" value="Chromosome"/>
</dbReference>
<organism evidence="1 2">
    <name type="scientific">Spirosoma pollinicola</name>
    <dbReference type="NCBI Taxonomy" id="2057025"/>
    <lineage>
        <taxon>Bacteria</taxon>
        <taxon>Pseudomonadati</taxon>
        <taxon>Bacteroidota</taxon>
        <taxon>Cytophagia</taxon>
        <taxon>Cytophagales</taxon>
        <taxon>Cytophagaceae</taxon>
        <taxon>Spirosoma</taxon>
    </lineage>
</organism>
<protein>
    <submittedName>
        <fullName evidence="1">Uncharacterized protein</fullName>
    </submittedName>
</protein>
<name>A0A2K8Z0X1_9BACT</name>
<dbReference type="AlphaFoldDB" id="A0A2K8Z0X1"/>
<reference evidence="1 2" key="1">
    <citation type="submission" date="2017-11" db="EMBL/GenBank/DDBJ databases">
        <title>Taxonomic description and genome sequences of Spirosoma HA7 sp. nov., isolated from pollen microhabitat of Corylus avellana.</title>
        <authorList>
            <person name="Ambika Manirajan B."/>
            <person name="Suarez C."/>
            <person name="Ratering S."/>
            <person name="Geissler-Plaum R."/>
            <person name="Cardinale M."/>
            <person name="Sylvia S."/>
        </authorList>
    </citation>
    <scope>NUCLEOTIDE SEQUENCE [LARGE SCALE GENOMIC DNA]</scope>
    <source>
        <strain evidence="1 2">HA7</strain>
    </source>
</reference>
<evidence type="ECO:0000313" key="2">
    <source>
        <dbReference type="Proteomes" id="UP000232883"/>
    </source>
</evidence>
<dbReference type="EMBL" id="CP025096">
    <property type="protein sequence ID" value="AUD03536.1"/>
    <property type="molecule type" value="Genomic_DNA"/>
</dbReference>
<evidence type="ECO:0000313" key="1">
    <source>
        <dbReference type="EMBL" id="AUD03536.1"/>
    </source>
</evidence>
<dbReference type="RefSeq" id="WP_100989603.1">
    <property type="nucleotide sequence ID" value="NZ_CP025096.1"/>
</dbReference>
<sequence>MVSFRATVERLLKKIWKNVFVFRLTGEPPQLREIIESAYIPPSVKTQKKESLELLFLNEQYVKENYDDFMSRYSGFGEDLYSLLSEQLPEVFRKLTFYKGIVYQTEDSYAVFIGEPAFGIQLDPLIEVVVIWDHSRHAEFSSWLNDGHSAVLEYIQKGVDGAWLD</sequence>
<gene>
    <name evidence="1" type="ORF">CWM47_17900</name>
</gene>
<dbReference type="KEGG" id="spir:CWM47_17900"/>
<proteinExistence type="predicted"/>